<dbReference type="Proteomes" id="UP000244722">
    <property type="component" value="Unassembled WGS sequence"/>
</dbReference>
<dbReference type="AlphaFoldDB" id="A0A2T7A6F9"/>
<evidence type="ECO:0000256" key="1">
    <source>
        <dbReference type="SAM" id="Phobius"/>
    </source>
</evidence>
<keyword evidence="1" id="KW-0812">Transmembrane</keyword>
<gene>
    <name evidence="2" type="ORF">B9Z19DRAFT_1061114</name>
</gene>
<reference evidence="2 3" key="1">
    <citation type="submission" date="2017-04" db="EMBL/GenBank/DDBJ databases">
        <title>Draft genome sequence of Tuber borchii Vittad., a whitish edible truffle.</title>
        <authorList>
            <consortium name="DOE Joint Genome Institute"/>
            <person name="Murat C."/>
            <person name="Kuo A."/>
            <person name="Barry K.W."/>
            <person name="Clum A."/>
            <person name="Dockter R.B."/>
            <person name="Fauchery L."/>
            <person name="Iotti M."/>
            <person name="Kohler A."/>
            <person name="Labutti K."/>
            <person name="Lindquist E.A."/>
            <person name="Lipzen A."/>
            <person name="Ohm R.A."/>
            <person name="Wang M."/>
            <person name="Grigoriev I.V."/>
            <person name="Zambonelli A."/>
            <person name="Martin F.M."/>
        </authorList>
    </citation>
    <scope>NUCLEOTIDE SEQUENCE [LARGE SCALE GENOMIC DNA]</scope>
    <source>
        <strain evidence="2 3">Tbo3840</strain>
    </source>
</reference>
<organism evidence="2 3">
    <name type="scientific">Tuber borchii</name>
    <name type="common">White truffle</name>
    <dbReference type="NCBI Taxonomy" id="42251"/>
    <lineage>
        <taxon>Eukaryota</taxon>
        <taxon>Fungi</taxon>
        <taxon>Dikarya</taxon>
        <taxon>Ascomycota</taxon>
        <taxon>Pezizomycotina</taxon>
        <taxon>Pezizomycetes</taxon>
        <taxon>Pezizales</taxon>
        <taxon>Tuberaceae</taxon>
        <taxon>Tuber</taxon>
    </lineage>
</organism>
<keyword evidence="1" id="KW-1133">Transmembrane helix</keyword>
<evidence type="ECO:0000313" key="2">
    <source>
        <dbReference type="EMBL" id="PUU83323.1"/>
    </source>
</evidence>
<comment type="caution">
    <text evidence="2">The sequence shown here is derived from an EMBL/GenBank/DDBJ whole genome shotgun (WGS) entry which is preliminary data.</text>
</comment>
<dbReference type="OrthoDB" id="5377216at2759"/>
<proteinExistence type="predicted"/>
<name>A0A2T7A6F9_TUBBO</name>
<evidence type="ECO:0000313" key="3">
    <source>
        <dbReference type="Proteomes" id="UP000244722"/>
    </source>
</evidence>
<feature type="transmembrane region" description="Helical" evidence="1">
    <location>
        <begin position="339"/>
        <end position="360"/>
    </location>
</feature>
<dbReference type="EMBL" id="NESQ01000015">
    <property type="protein sequence ID" value="PUU83323.1"/>
    <property type="molecule type" value="Genomic_DNA"/>
</dbReference>
<keyword evidence="1" id="KW-0472">Membrane</keyword>
<sequence>MSQRLDTILQRNPLAQMESKHGTTDENLTGINPHPCYALVGLAPCKVGLTDTVSEENKDSVSSTVFNSWERFKGGLRRGLPEWSAEVVLDERPVRGVLEEIRQEGSLVENSGLVVPKPRYPPPRPASVPSTFSPNLVARCPKSLPKGDRRACSLSINNTNGIFPFPSDAEPAASPPASTYELGEFLQQDHPRSRNSPETWLPCPQIPRNNPIIPYFQEIAPRPKIPHLVNVTEQPRDSTGGGFPSGRGWWSYFYRGGGASSSHATAQNHREEATIRVPELALSPMGNDRWSMDVEAANTPHTPLTEKALMKHQRRLRYKARISKLRAALREAWGKFVDCFLLIVCAIWWFITGCGCGLFSW</sequence>
<keyword evidence="3" id="KW-1185">Reference proteome</keyword>
<protein>
    <submittedName>
        <fullName evidence="2">Uncharacterized protein</fullName>
    </submittedName>
</protein>
<accession>A0A2T7A6F9</accession>